<evidence type="ECO:0000256" key="7">
    <source>
        <dbReference type="ARBA" id="ARBA00023002"/>
    </source>
</evidence>
<dbReference type="CDD" id="cd08939">
    <property type="entry name" value="KDSR-like_SDR_c"/>
    <property type="match status" value="1"/>
</dbReference>
<name>A0ABR4PXG6_9HELO</name>
<evidence type="ECO:0000256" key="2">
    <source>
        <dbReference type="ARBA" id="ARBA00004760"/>
    </source>
</evidence>
<evidence type="ECO:0000313" key="14">
    <source>
        <dbReference type="Proteomes" id="UP001629113"/>
    </source>
</evidence>
<comment type="pathway">
    <text evidence="2">Lipid metabolism; sphingolipid metabolism.</text>
</comment>
<comment type="subcellular location">
    <subcellularLocation>
        <location evidence="1">Endoplasmic reticulum</location>
    </subcellularLocation>
</comment>
<keyword evidence="4" id="KW-0256">Endoplasmic reticulum</keyword>
<dbReference type="Gene3D" id="3.40.50.720">
    <property type="entry name" value="NAD(P)-binding Rossmann-like Domain"/>
    <property type="match status" value="1"/>
</dbReference>
<reference evidence="13 14" key="1">
    <citation type="submission" date="2024-06" db="EMBL/GenBank/DDBJ databases">
        <title>Complete genome of Phlyctema vagabunda strain 19-DSS-EL-015.</title>
        <authorList>
            <person name="Fiorenzani C."/>
        </authorList>
    </citation>
    <scope>NUCLEOTIDE SEQUENCE [LARGE SCALE GENOMIC DNA]</scope>
    <source>
        <strain evidence="13 14">19-DSS-EL-015</strain>
    </source>
</reference>
<evidence type="ECO:0000256" key="6">
    <source>
        <dbReference type="ARBA" id="ARBA00022919"/>
    </source>
</evidence>
<evidence type="ECO:0000256" key="10">
    <source>
        <dbReference type="ARBA" id="ARBA00044737"/>
    </source>
</evidence>
<keyword evidence="14" id="KW-1185">Reference proteome</keyword>
<dbReference type="InterPro" id="IPR002347">
    <property type="entry name" value="SDR_fam"/>
</dbReference>
<comment type="function">
    <text evidence="10">Catalyzes the reduction of 3'-oxosphinganine (3-ketodihydrosphingosine/KDS) to sphinganine (dihydrosphingosine/DHS), the second step of de novo sphingolipid biosynthesis.</text>
</comment>
<evidence type="ECO:0000256" key="11">
    <source>
        <dbReference type="ARBA" id="ARBA00048930"/>
    </source>
</evidence>
<protein>
    <recommendedName>
        <fullName evidence="9">3-dehydrosphinganine reductase</fullName>
        <ecNumber evidence="9">1.1.1.102</ecNumber>
    </recommendedName>
</protein>
<evidence type="ECO:0000256" key="5">
    <source>
        <dbReference type="ARBA" id="ARBA00022857"/>
    </source>
</evidence>
<dbReference type="EMBL" id="JBFCZG010000001">
    <property type="protein sequence ID" value="KAL3427910.1"/>
    <property type="molecule type" value="Genomic_DNA"/>
</dbReference>
<accession>A0ABR4PXG6</accession>
<dbReference type="InterPro" id="IPR045022">
    <property type="entry name" value="KDSR-like"/>
</dbReference>
<comment type="pathway">
    <text evidence="3">Sphingolipid metabolism.</text>
</comment>
<evidence type="ECO:0000256" key="4">
    <source>
        <dbReference type="ARBA" id="ARBA00022824"/>
    </source>
</evidence>
<dbReference type="InterPro" id="IPR036291">
    <property type="entry name" value="NAD(P)-bd_dom_sf"/>
</dbReference>
<evidence type="ECO:0000313" key="13">
    <source>
        <dbReference type="EMBL" id="KAL3427910.1"/>
    </source>
</evidence>
<dbReference type="Pfam" id="PF00106">
    <property type="entry name" value="adh_short"/>
    <property type="match status" value="1"/>
</dbReference>
<gene>
    <name evidence="13" type="ORF">PVAG01_01419</name>
</gene>
<proteinExistence type="predicted"/>
<organism evidence="13 14">
    <name type="scientific">Phlyctema vagabunda</name>
    <dbReference type="NCBI Taxonomy" id="108571"/>
    <lineage>
        <taxon>Eukaryota</taxon>
        <taxon>Fungi</taxon>
        <taxon>Dikarya</taxon>
        <taxon>Ascomycota</taxon>
        <taxon>Pezizomycotina</taxon>
        <taxon>Leotiomycetes</taxon>
        <taxon>Helotiales</taxon>
        <taxon>Dermateaceae</taxon>
        <taxon>Phlyctema</taxon>
    </lineage>
</organism>
<feature type="transmembrane region" description="Helical" evidence="12">
    <location>
        <begin position="6"/>
        <end position="28"/>
    </location>
</feature>
<sequence>MVSTSTYGTIASIFFGAIVILPIIMNFFRKNKFDVKGKTVLLTGASEGMGKCVAVQLSKKGANIIIVSRGIPKLEAALAEIQSAASDTTQRFKLISADISTEDENIRVIAEATAWNSGRAPDIVWCIAGAARPLLFLDTPTAVAKQQMDMNFWSCWYMGQAILSKWLDPSASTGTPRHLVFTSSVIAFYSIAGYSPYAPSKAAIKSLSDTLTQEVLLYGEDVKIHTVFPATILSPGLERENSTKPDITLEIEETDPKQTPEVVAANAIAGLERGDNLVTVGWLGTLMRACAWGGAPRNNWLFDTLTLWAASIVVLFVGQDLDGKVRNHGKKHGHPTTYPKKS</sequence>
<dbReference type="EC" id="1.1.1.102" evidence="9"/>
<keyword evidence="12" id="KW-0812">Transmembrane</keyword>
<dbReference type="SUPFAM" id="SSF51735">
    <property type="entry name" value="NAD(P)-binding Rossmann-fold domains"/>
    <property type="match status" value="1"/>
</dbReference>
<keyword evidence="12" id="KW-0472">Membrane</keyword>
<keyword evidence="12" id="KW-1133">Transmembrane helix</keyword>
<keyword evidence="8" id="KW-0443">Lipid metabolism</keyword>
<comment type="catalytic activity">
    <reaction evidence="11">
        <text>sphinganine + NADP(+) = 3-oxosphinganine + NADPH + H(+)</text>
        <dbReference type="Rhea" id="RHEA:22640"/>
        <dbReference type="ChEBI" id="CHEBI:15378"/>
        <dbReference type="ChEBI" id="CHEBI:57783"/>
        <dbReference type="ChEBI" id="CHEBI:57817"/>
        <dbReference type="ChEBI" id="CHEBI:58299"/>
        <dbReference type="ChEBI" id="CHEBI:58349"/>
        <dbReference type="EC" id="1.1.1.102"/>
    </reaction>
    <physiologicalReaction direction="right-to-left" evidence="11">
        <dbReference type="Rhea" id="RHEA:22642"/>
    </physiologicalReaction>
</comment>
<dbReference type="PANTHER" id="PTHR43550">
    <property type="entry name" value="3-KETODIHYDROSPHINGOSINE REDUCTASE"/>
    <property type="match status" value="1"/>
</dbReference>
<evidence type="ECO:0000256" key="1">
    <source>
        <dbReference type="ARBA" id="ARBA00004240"/>
    </source>
</evidence>
<evidence type="ECO:0000256" key="9">
    <source>
        <dbReference type="ARBA" id="ARBA00026112"/>
    </source>
</evidence>
<evidence type="ECO:0000256" key="8">
    <source>
        <dbReference type="ARBA" id="ARBA00023098"/>
    </source>
</evidence>
<keyword evidence="6" id="KW-0746">Sphingolipid metabolism</keyword>
<comment type="caution">
    <text evidence="13">The sequence shown here is derived from an EMBL/GenBank/DDBJ whole genome shotgun (WGS) entry which is preliminary data.</text>
</comment>
<dbReference type="PRINTS" id="PR00081">
    <property type="entry name" value="GDHRDH"/>
</dbReference>
<evidence type="ECO:0000256" key="3">
    <source>
        <dbReference type="ARBA" id="ARBA00004991"/>
    </source>
</evidence>
<keyword evidence="5" id="KW-0521">NADP</keyword>
<keyword evidence="7" id="KW-0560">Oxidoreductase</keyword>
<dbReference type="Proteomes" id="UP001629113">
    <property type="component" value="Unassembled WGS sequence"/>
</dbReference>
<dbReference type="PANTHER" id="PTHR43550:SF3">
    <property type="entry name" value="3-KETODIHYDROSPHINGOSINE REDUCTASE"/>
    <property type="match status" value="1"/>
</dbReference>
<evidence type="ECO:0000256" key="12">
    <source>
        <dbReference type="SAM" id="Phobius"/>
    </source>
</evidence>